<evidence type="ECO:0000256" key="2">
    <source>
        <dbReference type="ARBA" id="ARBA00022475"/>
    </source>
</evidence>
<feature type="transmembrane region" description="Helical" evidence="7">
    <location>
        <begin position="358"/>
        <end position="378"/>
    </location>
</feature>
<evidence type="ECO:0000256" key="5">
    <source>
        <dbReference type="ARBA" id="ARBA00022989"/>
    </source>
</evidence>
<evidence type="ECO:0000313" key="10">
    <source>
        <dbReference type="Proteomes" id="UP000188273"/>
    </source>
</evidence>
<dbReference type="PIRSF" id="PIRSF006066">
    <property type="entry name" value="HI0050"/>
    <property type="match status" value="1"/>
</dbReference>
<dbReference type="OrthoDB" id="9772674at2"/>
<dbReference type="PANTHER" id="PTHR33362:SF2">
    <property type="entry name" value="TRAP TRANSPORTER LARGE PERMEASE PROTEIN"/>
    <property type="match status" value="1"/>
</dbReference>
<feature type="transmembrane region" description="Helical" evidence="7">
    <location>
        <begin position="244"/>
        <end position="262"/>
    </location>
</feature>
<feature type="transmembrane region" description="Helical" evidence="7">
    <location>
        <begin position="398"/>
        <end position="416"/>
    </location>
</feature>
<keyword evidence="6 7" id="KW-0472">Membrane</keyword>
<feature type="transmembrane region" description="Helical" evidence="7">
    <location>
        <begin position="274"/>
        <end position="296"/>
    </location>
</feature>
<name>A0A1Q2HN87_9BACT</name>
<comment type="subcellular location">
    <subcellularLocation>
        <location evidence="1">Cell inner membrane</location>
        <topology evidence="1">Multi-pass membrane protein</topology>
    </subcellularLocation>
</comment>
<dbReference type="InterPro" id="IPR010656">
    <property type="entry name" value="DctM"/>
</dbReference>
<dbReference type="GO" id="GO:0005886">
    <property type="term" value="C:plasma membrane"/>
    <property type="evidence" value="ECO:0007669"/>
    <property type="project" value="UniProtKB-SubCell"/>
</dbReference>
<dbReference type="NCBIfam" id="TIGR00786">
    <property type="entry name" value="dctM"/>
    <property type="match status" value="1"/>
</dbReference>
<keyword evidence="4 7" id="KW-0812">Transmembrane</keyword>
<dbReference type="EMBL" id="CP019633">
    <property type="protein sequence ID" value="AQQ08771.1"/>
    <property type="molecule type" value="Genomic_DNA"/>
</dbReference>
<keyword evidence="3" id="KW-0997">Cell inner membrane</keyword>
<dbReference type="AlphaFoldDB" id="A0A1Q2HN87"/>
<reference evidence="10" key="1">
    <citation type="submission" date="2017-02" db="EMBL/GenBank/DDBJ databases">
        <title>Comparative genomics and description of representatives of a novel lineage of planctomycetes thriving in anoxic sediments.</title>
        <authorList>
            <person name="Spring S."/>
            <person name="Bunk B."/>
            <person name="Sproer C."/>
            <person name="Klenk H.-P."/>
        </authorList>
    </citation>
    <scope>NUCLEOTIDE SEQUENCE [LARGE SCALE GENOMIC DNA]</scope>
    <source>
        <strain evidence="10">L21-RPul-D3</strain>
    </source>
</reference>
<dbReference type="Proteomes" id="UP000188273">
    <property type="component" value="Chromosome"/>
</dbReference>
<organism evidence="9 10">
    <name type="scientific">Sedimentisphaera cyanobacteriorum</name>
    <dbReference type="NCBI Taxonomy" id="1940790"/>
    <lineage>
        <taxon>Bacteria</taxon>
        <taxon>Pseudomonadati</taxon>
        <taxon>Planctomycetota</taxon>
        <taxon>Phycisphaerae</taxon>
        <taxon>Sedimentisphaerales</taxon>
        <taxon>Sedimentisphaeraceae</taxon>
        <taxon>Sedimentisphaera</taxon>
    </lineage>
</organism>
<dbReference type="Pfam" id="PF06808">
    <property type="entry name" value="DctM"/>
    <property type="match status" value="1"/>
</dbReference>
<evidence type="ECO:0000256" key="6">
    <source>
        <dbReference type="ARBA" id="ARBA00023136"/>
    </source>
</evidence>
<dbReference type="GO" id="GO:0022857">
    <property type="term" value="F:transmembrane transporter activity"/>
    <property type="evidence" value="ECO:0007669"/>
    <property type="project" value="TreeGrafter"/>
</dbReference>
<evidence type="ECO:0000256" key="4">
    <source>
        <dbReference type="ARBA" id="ARBA00022692"/>
    </source>
</evidence>
<feature type="domain" description="TRAP C4-dicarboxylate transport system permease DctM subunit" evidence="8">
    <location>
        <begin position="10"/>
        <end position="418"/>
    </location>
</feature>
<feature type="transmembrane region" description="Helical" evidence="7">
    <location>
        <begin position="80"/>
        <end position="98"/>
    </location>
</feature>
<evidence type="ECO:0000313" key="9">
    <source>
        <dbReference type="EMBL" id="AQQ08771.1"/>
    </source>
</evidence>
<dbReference type="STRING" id="1940790.L21SP3_00561"/>
<feature type="transmembrane region" description="Helical" evidence="7">
    <location>
        <begin position="137"/>
        <end position="164"/>
    </location>
</feature>
<keyword evidence="5 7" id="KW-1133">Transmembrane helix</keyword>
<evidence type="ECO:0000256" key="1">
    <source>
        <dbReference type="ARBA" id="ARBA00004429"/>
    </source>
</evidence>
<keyword evidence="10" id="KW-1185">Reference proteome</keyword>
<proteinExistence type="predicted"/>
<feature type="transmembrane region" description="Helical" evidence="7">
    <location>
        <begin position="104"/>
        <end position="125"/>
    </location>
</feature>
<evidence type="ECO:0000259" key="8">
    <source>
        <dbReference type="Pfam" id="PF06808"/>
    </source>
</evidence>
<feature type="transmembrane region" description="Helical" evidence="7">
    <location>
        <begin position="218"/>
        <end position="238"/>
    </location>
</feature>
<feature type="transmembrane region" description="Helical" evidence="7">
    <location>
        <begin position="45"/>
        <end position="68"/>
    </location>
</feature>
<feature type="transmembrane region" description="Helical" evidence="7">
    <location>
        <begin position="170"/>
        <end position="197"/>
    </location>
</feature>
<feature type="transmembrane region" description="Helical" evidence="7">
    <location>
        <begin position="316"/>
        <end position="346"/>
    </location>
</feature>
<protein>
    <submittedName>
        <fullName evidence="9">Neu5Ac permease</fullName>
    </submittedName>
</protein>
<sequence length="461" mass="49041">MGSITLILVLGFVLLLIINVPIAVSIAIAAFMAIAAQGSDPTVMVAAKMAEGVNSFALLAIPFFIFSGQLMGRGGMARRLIDFANSLVGMFPGGLAYVNTLTCMLFGSISGSAAAAVSSVGGFMIPEMNKKGYNREFNVAVTTTAATTGLLIPPSNVMIVYSVAAGSVSIAAMFMAGIIPGIITGLFIMFVCGYFAFRYKYSSADRVSFIEALLSFKRAILSLLLVIIVIGGILKGIFTATEAAAVAVLYAFILSVWVYREIKMKELPEILKRTGITTAVVMLLIGASSGMSWIMTMANIPQSVSSGLISLSDNPVVILFTINLLLLFVGTFMDMTPAVLIFTPIFLPVVKTMGMHEIHFGIMLIANLCIGLCTPPVGTCLFIGCGAGKTTIAKVTRYMLPFFGAMVVSLMVITYVPKVSLWLPVKTGQLKAEAVEKTVEQWNSSVLGMKQEDPAEKPAEE</sequence>
<dbReference type="InterPro" id="IPR004681">
    <property type="entry name" value="TRAP_DctM"/>
</dbReference>
<accession>A0A1Q2HN87</accession>
<dbReference type="KEGG" id="pbu:L21SP3_00561"/>
<gene>
    <name evidence="9" type="primary">siaT</name>
    <name evidence="9" type="ORF">L21SP3_00561</name>
</gene>
<dbReference type="PANTHER" id="PTHR33362">
    <property type="entry name" value="SIALIC ACID TRAP TRANSPORTER PERMEASE PROTEIN SIAT-RELATED"/>
    <property type="match status" value="1"/>
</dbReference>
<dbReference type="RefSeq" id="WP_077539245.1">
    <property type="nucleotide sequence ID" value="NZ_CP019633.1"/>
</dbReference>
<keyword evidence="2" id="KW-1003">Cell membrane</keyword>
<evidence type="ECO:0000256" key="7">
    <source>
        <dbReference type="SAM" id="Phobius"/>
    </source>
</evidence>
<evidence type="ECO:0000256" key="3">
    <source>
        <dbReference type="ARBA" id="ARBA00022519"/>
    </source>
</evidence>